<feature type="region of interest" description="Disordered" evidence="1">
    <location>
        <begin position="110"/>
        <end position="132"/>
    </location>
</feature>
<dbReference type="InterPro" id="IPR014195">
    <property type="entry name" value="Spore_III_AG"/>
</dbReference>
<dbReference type="EMBL" id="CP130318">
    <property type="protein sequence ID" value="WNQ09398.1"/>
    <property type="molecule type" value="Genomic_DNA"/>
</dbReference>
<dbReference type="AlphaFoldDB" id="A0AA96LA77"/>
<keyword evidence="2" id="KW-1133">Transmembrane helix</keyword>
<proteinExistence type="predicted"/>
<accession>A0AA96LA77</accession>
<feature type="transmembrane region" description="Helical" evidence="2">
    <location>
        <begin position="20"/>
        <end position="40"/>
    </location>
</feature>
<dbReference type="RefSeq" id="WP_315603170.1">
    <property type="nucleotide sequence ID" value="NZ_CP130318.1"/>
</dbReference>
<name>A0AA96LA77_9BACL</name>
<gene>
    <name evidence="3" type="primary">spoIIIAG</name>
    <name evidence="3" type="ORF">MJA45_17385</name>
</gene>
<feature type="compositionally biased region" description="Basic and acidic residues" evidence="1">
    <location>
        <begin position="123"/>
        <end position="132"/>
    </location>
</feature>
<reference evidence="3 4" key="1">
    <citation type="submission" date="2022-02" db="EMBL/GenBank/DDBJ databases">
        <title>Paenibacillus sp. MBLB1776 Whole Genome Shotgun Sequencing.</title>
        <authorList>
            <person name="Hwang C.Y."/>
            <person name="Cho E.-S."/>
            <person name="Seo M.-J."/>
        </authorList>
    </citation>
    <scope>NUCLEOTIDE SEQUENCE [LARGE SCALE GENOMIC DNA]</scope>
    <source>
        <strain evidence="3 4">MBLB1776</strain>
    </source>
</reference>
<evidence type="ECO:0000313" key="4">
    <source>
        <dbReference type="Proteomes" id="UP001305702"/>
    </source>
</evidence>
<evidence type="ECO:0000313" key="3">
    <source>
        <dbReference type="EMBL" id="WNQ09398.1"/>
    </source>
</evidence>
<evidence type="ECO:0000256" key="2">
    <source>
        <dbReference type="SAM" id="Phobius"/>
    </source>
</evidence>
<organism evidence="3 4">
    <name type="scientific">Paenibacillus aurantius</name>
    <dbReference type="NCBI Taxonomy" id="2918900"/>
    <lineage>
        <taxon>Bacteria</taxon>
        <taxon>Bacillati</taxon>
        <taxon>Bacillota</taxon>
        <taxon>Bacilli</taxon>
        <taxon>Bacillales</taxon>
        <taxon>Paenibacillaceae</taxon>
        <taxon>Paenibacillus</taxon>
    </lineage>
</organism>
<keyword evidence="2" id="KW-0472">Membrane</keyword>
<evidence type="ECO:0000256" key="1">
    <source>
        <dbReference type="SAM" id="MobiDB-lite"/>
    </source>
</evidence>
<sequence>MEQWLGGGPGGAKRIQTFRWLLLIGLIGAGLMIMNSFIEVKKIDPISTSRASPDPSDAKQTLGSASKDKSPFREYEQAYETQLRDILQKIVGVGEVEVMVQIDSTEETVVEKNTKETQQSTNEQDKEGANRRVTDVTRSGEVVLYEVSGSQTPVIVKSIKPKIRGVLIVARGAENLTVKKLLVEAVERGLDVPSNRISVAPRKQ</sequence>
<protein>
    <submittedName>
        <fullName evidence="3">Stage III sporulation protein AG</fullName>
    </submittedName>
</protein>
<feature type="region of interest" description="Disordered" evidence="1">
    <location>
        <begin position="47"/>
        <end position="73"/>
    </location>
</feature>
<keyword evidence="2" id="KW-0812">Transmembrane</keyword>
<keyword evidence="4" id="KW-1185">Reference proteome</keyword>
<dbReference type="NCBIfam" id="TIGR02830">
    <property type="entry name" value="spore_III_AG"/>
    <property type="match status" value="1"/>
</dbReference>
<dbReference type="Proteomes" id="UP001305702">
    <property type="component" value="Chromosome"/>
</dbReference>
<dbReference type="KEGG" id="paun:MJA45_17385"/>